<dbReference type="Gene3D" id="1.20.1420.20">
    <property type="entry name" value="M75 peptidase, HXXE motif"/>
    <property type="match status" value="1"/>
</dbReference>
<reference evidence="6" key="1">
    <citation type="submission" date="2017-09" db="EMBL/GenBank/DDBJ databases">
        <title>FDA dAtabase for Regulatory Grade micrObial Sequences (FDA-ARGOS): Supporting development and validation of Infectious Disease Dx tests.</title>
        <authorList>
            <person name="Minogue T."/>
            <person name="Wolcott M."/>
            <person name="Wasieloski L."/>
            <person name="Aguilar W."/>
            <person name="Moore D."/>
            <person name="Tallon L."/>
            <person name="Sadzewicz L."/>
            <person name="Ott S."/>
            <person name="Zhao X."/>
            <person name="Nagaraj S."/>
            <person name="Vavikolanu K."/>
            <person name="Aluvathingal J."/>
            <person name="Nadendla S."/>
            <person name="Sichtig H."/>
        </authorList>
    </citation>
    <scope>NUCLEOTIDE SEQUENCE [LARGE SCALE GENOMIC DNA]</scope>
    <source>
        <strain evidence="6">FDAARGOS_394</strain>
    </source>
</reference>
<name>A0A2A7UW89_COMTR</name>
<accession>A0A2A7UW89</accession>
<evidence type="ECO:0000313" key="6">
    <source>
        <dbReference type="Proteomes" id="UP000220246"/>
    </source>
</evidence>
<comment type="caution">
    <text evidence="5">The sequence shown here is derived from an EMBL/GenBank/DDBJ whole genome shotgun (WGS) entry which is preliminary data.</text>
</comment>
<evidence type="ECO:0000256" key="3">
    <source>
        <dbReference type="SAM" id="SignalP"/>
    </source>
</evidence>
<dbReference type="AlphaFoldDB" id="A0A2A7UW89"/>
<proteinExistence type="predicted"/>
<feature type="signal peptide" evidence="3">
    <location>
        <begin position="1"/>
        <end position="34"/>
    </location>
</feature>
<feature type="chain" id="PRO_5012089010" evidence="3">
    <location>
        <begin position="35"/>
        <end position="352"/>
    </location>
</feature>
<protein>
    <submittedName>
        <fullName evidence="5">Peptidase M75</fullName>
    </submittedName>
</protein>
<keyword evidence="6" id="KW-1185">Reference proteome</keyword>
<evidence type="ECO:0000256" key="2">
    <source>
        <dbReference type="ARBA" id="ARBA00022729"/>
    </source>
</evidence>
<dbReference type="GO" id="GO:0030313">
    <property type="term" value="C:cell envelope"/>
    <property type="evidence" value="ECO:0007669"/>
    <property type="project" value="UniProtKB-SubCell"/>
</dbReference>
<dbReference type="InterPro" id="IPR034984">
    <property type="entry name" value="Imelysin-like_IPPA"/>
</dbReference>
<comment type="subcellular location">
    <subcellularLocation>
        <location evidence="1">Cell envelope</location>
    </subcellularLocation>
</comment>
<dbReference type="EMBL" id="PDEA01000001">
    <property type="protein sequence ID" value="PEH89619.1"/>
    <property type="molecule type" value="Genomic_DNA"/>
</dbReference>
<dbReference type="InterPro" id="IPR018976">
    <property type="entry name" value="Imelysin-like"/>
</dbReference>
<evidence type="ECO:0000259" key="4">
    <source>
        <dbReference type="Pfam" id="PF09375"/>
    </source>
</evidence>
<keyword evidence="2 3" id="KW-0732">Signal</keyword>
<organism evidence="5 6">
    <name type="scientific">Comamonas terrigena</name>
    <dbReference type="NCBI Taxonomy" id="32013"/>
    <lineage>
        <taxon>Bacteria</taxon>
        <taxon>Pseudomonadati</taxon>
        <taxon>Pseudomonadota</taxon>
        <taxon>Betaproteobacteria</taxon>
        <taxon>Burkholderiales</taxon>
        <taxon>Comamonadaceae</taxon>
        <taxon>Comamonas</taxon>
    </lineage>
</organism>
<dbReference type="Pfam" id="PF09375">
    <property type="entry name" value="Peptidase_M75"/>
    <property type="match status" value="1"/>
</dbReference>
<dbReference type="STRING" id="1219032.GCA_001515545_00227"/>
<dbReference type="GeneID" id="80801803"/>
<feature type="domain" description="Imelysin-like" evidence="4">
    <location>
        <begin position="54"/>
        <end position="312"/>
    </location>
</feature>
<dbReference type="RefSeq" id="WP_066532555.1">
    <property type="nucleotide sequence ID" value="NZ_PDEA01000001.1"/>
</dbReference>
<evidence type="ECO:0000313" key="5">
    <source>
        <dbReference type="EMBL" id="PEH89619.1"/>
    </source>
</evidence>
<dbReference type="Proteomes" id="UP000220246">
    <property type="component" value="Unassembled WGS sequence"/>
</dbReference>
<evidence type="ECO:0000256" key="1">
    <source>
        <dbReference type="ARBA" id="ARBA00004196"/>
    </source>
</evidence>
<dbReference type="CDD" id="cd14659">
    <property type="entry name" value="Imelysin-like_IPPA"/>
    <property type="match status" value="1"/>
</dbReference>
<sequence length="352" mass="37864">MPACLPPPYRPRLRRAALAIAASLGFWAAAPSHALEVDDLATIGHALYGQWYLPQTTQALGAAQALQASLQAYCGQRTGKTDAALLGDARQRFQQAADAWQRVAAVNMGPLVERRTDRMVNFQPLRPARLAEAIQQAPKTLADMERIGSPGKGFPALEHLLWTQPAPPGSPSCSYAVMAAASVTDEIQGLRTAFQTTAAAKPDLRVTEEFLNQWIGGLEQLRWERMEKPLRSASTTSGKKKPQLIRMDSDSTLASWRAQWSGLRDLAVAPAGAPENQVSIAGLVAAHYRPLTAGRFAKAVQEVDGAFAALNSTDLESVQKLSTALSGLKRWVEADIASLLQLSIGFSDGDGD</sequence>
<gene>
    <name evidence="5" type="ORF">CRM82_14355</name>
</gene>
<dbReference type="InterPro" id="IPR038352">
    <property type="entry name" value="Imelysin_sf"/>
</dbReference>